<dbReference type="AlphaFoldDB" id="A0A9W4X7Y2"/>
<dbReference type="Proteomes" id="UP001154255">
    <property type="component" value="Unassembled WGS sequence"/>
</dbReference>
<proteinExistence type="predicted"/>
<evidence type="ECO:0000313" key="3">
    <source>
        <dbReference type="Proteomes" id="UP001154255"/>
    </source>
</evidence>
<evidence type="ECO:0000313" key="2">
    <source>
        <dbReference type="EMBL" id="CAI3962114.1"/>
    </source>
</evidence>
<sequence length="79" mass="9295">MIEKFILLCSLYCEYKKISASTLSNRVLNNGSTLKKIIAGDSSMTYRKLQEAIKWLSDHWPEDQQWPDYIERPKERVEG</sequence>
<comment type="caution">
    <text evidence="1">The sequence shown here is derived from an EMBL/GenBank/DDBJ whole genome shotgun (WGS) entry which is preliminary data.</text>
</comment>
<name>A0A9W4X7Y2_9PROT</name>
<reference evidence="1" key="1">
    <citation type="submission" date="2022-10" db="EMBL/GenBank/DDBJ databases">
        <authorList>
            <person name="Botero Cardona J."/>
        </authorList>
    </citation>
    <scope>NUCLEOTIDE SEQUENCE</scope>
    <source>
        <strain evidence="1">LMG 31819</strain>
        <strain evidence="2">R-53529</strain>
    </source>
</reference>
<evidence type="ECO:0000313" key="4">
    <source>
        <dbReference type="Proteomes" id="UP001154259"/>
    </source>
</evidence>
<dbReference type="EMBL" id="CAMXCS010000023">
    <property type="protein sequence ID" value="CAI3962114.1"/>
    <property type="molecule type" value="Genomic_DNA"/>
</dbReference>
<protein>
    <submittedName>
        <fullName evidence="1">Uncharacterized protein</fullName>
    </submittedName>
</protein>
<dbReference type="EMBL" id="CAMXCM010000021">
    <property type="protein sequence ID" value="CAI3960627.1"/>
    <property type="molecule type" value="Genomic_DNA"/>
</dbReference>
<organism evidence="1 3">
    <name type="scientific">Commensalibacter communis</name>
    <dbReference type="NCBI Taxonomy" id="2972786"/>
    <lineage>
        <taxon>Bacteria</taxon>
        <taxon>Pseudomonadati</taxon>
        <taxon>Pseudomonadota</taxon>
        <taxon>Alphaproteobacteria</taxon>
        <taxon>Acetobacterales</taxon>
        <taxon>Acetobacteraceae</taxon>
    </lineage>
</organism>
<accession>A0A9W4X7Y2</accession>
<keyword evidence="4" id="KW-1185">Reference proteome</keyword>
<evidence type="ECO:0000313" key="1">
    <source>
        <dbReference type="EMBL" id="CAI3960627.1"/>
    </source>
</evidence>
<dbReference type="RefSeq" id="WP_271790822.1">
    <property type="nucleotide sequence ID" value="NZ_CAMXCM010000021.1"/>
</dbReference>
<gene>
    <name evidence="2" type="ORF">R53529_LOCUS2432</name>
    <name evidence="1" type="ORF">R53530_LOCUS2420</name>
</gene>
<dbReference type="Proteomes" id="UP001154259">
    <property type="component" value="Unassembled WGS sequence"/>
</dbReference>